<evidence type="ECO:0000313" key="3">
    <source>
        <dbReference type="EMBL" id="KAK2596649.1"/>
    </source>
</evidence>
<evidence type="ECO:0000313" key="4">
    <source>
        <dbReference type="Proteomes" id="UP001251528"/>
    </source>
</evidence>
<dbReference type="AlphaFoldDB" id="A0AAJ0CMW6"/>
<gene>
    <name evidence="3" type="ORF">QQS21_006270</name>
</gene>
<keyword evidence="2" id="KW-0808">Transferase</keyword>
<dbReference type="Gene3D" id="3.30.2140.20">
    <property type="match status" value="1"/>
</dbReference>
<dbReference type="PRINTS" id="PR01543">
    <property type="entry name" value="ANATRNSFRASE"/>
</dbReference>
<reference evidence="3" key="1">
    <citation type="submission" date="2023-06" db="EMBL/GenBank/DDBJ databases">
        <title>Conoideocrella luteorostrata (Hypocreales: Clavicipitaceae), a potential biocontrol fungus for elongate hemlock scale in United States Christmas tree production areas.</title>
        <authorList>
            <person name="Barrett H."/>
            <person name="Lovett B."/>
            <person name="Macias A.M."/>
            <person name="Stajich J.E."/>
            <person name="Kasson M.T."/>
        </authorList>
    </citation>
    <scope>NUCLEOTIDE SEQUENCE</scope>
    <source>
        <strain evidence="3">ARSEF 14590</strain>
    </source>
</reference>
<comment type="similarity">
    <text evidence="1 2">Belongs to the arylamine N-acetyltransferase family.</text>
</comment>
<evidence type="ECO:0000256" key="1">
    <source>
        <dbReference type="ARBA" id="ARBA00006547"/>
    </source>
</evidence>
<dbReference type="InterPro" id="IPR053710">
    <property type="entry name" value="Arylamine_NAT_domain_sf"/>
</dbReference>
<dbReference type="Pfam" id="PF00797">
    <property type="entry name" value="Acetyltransf_2"/>
    <property type="match status" value="1"/>
</dbReference>
<comment type="caution">
    <text evidence="3">The sequence shown here is derived from an EMBL/GenBank/DDBJ whole genome shotgun (WGS) entry which is preliminary data.</text>
</comment>
<protein>
    <recommendedName>
        <fullName evidence="5">Arylamine N-acetyltransferase</fullName>
    </recommendedName>
</protein>
<dbReference type="InterPro" id="IPR001447">
    <property type="entry name" value="Arylamine_N-AcTrfase"/>
</dbReference>
<dbReference type="PANTHER" id="PTHR11786:SF0">
    <property type="entry name" value="ARYLAMINE N-ACETYLTRANSFERASE 4-RELATED"/>
    <property type="match status" value="1"/>
</dbReference>
<organism evidence="3 4">
    <name type="scientific">Conoideocrella luteorostrata</name>
    <dbReference type="NCBI Taxonomy" id="1105319"/>
    <lineage>
        <taxon>Eukaryota</taxon>
        <taxon>Fungi</taxon>
        <taxon>Dikarya</taxon>
        <taxon>Ascomycota</taxon>
        <taxon>Pezizomycotina</taxon>
        <taxon>Sordariomycetes</taxon>
        <taxon>Hypocreomycetidae</taxon>
        <taxon>Hypocreales</taxon>
        <taxon>Clavicipitaceae</taxon>
        <taxon>Conoideocrella</taxon>
    </lineage>
</organism>
<dbReference type="PANTHER" id="PTHR11786">
    <property type="entry name" value="N-HYDROXYARYLAMINE O-ACETYLTRANSFERASE"/>
    <property type="match status" value="1"/>
</dbReference>
<proteinExistence type="inferred from homology"/>
<keyword evidence="2" id="KW-0012">Acyltransferase</keyword>
<dbReference type="SUPFAM" id="SSF54001">
    <property type="entry name" value="Cysteine proteinases"/>
    <property type="match status" value="1"/>
</dbReference>
<evidence type="ECO:0008006" key="5">
    <source>
        <dbReference type="Google" id="ProtNLM"/>
    </source>
</evidence>
<accession>A0AAJ0CMW6</accession>
<dbReference type="InterPro" id="IPR038765">
    <property type="entry name" value="Papain-like_cys_pep_sf"/>
</dbReference>
<keyword evidence="4" id="KW-1185">Reference proteome</keyword>
<dbReference type="Proteomes" id="UP001251528">
    <property type="component" value="Unassembled WGS sequence"/>
</dbReference>
<dbReference type="GO" id="GO:0016407">
    <property type="term" value="F:acetyltransferase activity"/>
    <property type="evidence" value="ECO:0007669"/>
    <property type="project" value="InterPro"/>
</dbReference>
<name>A0AAJ0CMW6_9HYPO</name>
<sequence>MEYTQDELDRYLQHINYPRSKHPQDALQRLTELTARQVSRVPFESFSLHYSPHKQLCLDPEALFEKIVVHGKGGYCMELNGLFAGMMRALGYTVLSVGGRVKLPTRWTGLGHMVNIVTLNAVRYVVDVGFGSHQPMRPIQLTPNQIFTQIAPRRGLLEYRTLSQHTDPSQRVWVYSTQEDPSAPWEECNMFIDAEFFRADYEAMNLSPMTSRSSPFVQNVLAMRAILNEDTAEVDGVYTLFGNRVKRHMKNEKAQVVAELTNEEERVKAIEKYFLVRLTGLERRAISGMTSELKEKP</sequence>
<evidence type="ECO:0000256" key="2">
    <source>
        <dbReference type="RuleBase" id="RU003452"/>
    </source>
</evidence>
<dbReference type="EMBL" id="JASWJB010000114">
    <property type="protein sequence ID" value="KAK2596649.1"/>
    <property type="molecule type" value="Genomic_DNA"/>
</dbReference>